<sequence>MTSIWLNTHRPPAHPPLTPGRRFDVVVVGGGLTGLVTALLLAEQGVAAAVVEARRLGSVTTGNTTGKVSLLQGTRASAIAHRHSERVLREYTDANRAGQHWLVAYCAEHEIPVQREAAYTYAQTESGLSAVRAELAATRKAGLETEFVTDLDVPFPQYGAVRLENQVQLDAIDVIDALAADLDARGVPIFEGTRVQSMHSRDGDDHVLRTEHGEVAARTVVLATGTPILDRGGFFARLNPQRSYAAAFAVQRPPRGMYLSADSPVRSLRYCPSEHGDLLLVGGSGHGVGRTNDAHAHADDVVAWTQRWFPDAEPVYRWSAQDYRPSGELPYAGPILPGHDRILVATGYAKWGLANAVAAAHTLVGRIVGKPSPWQSVFDTWNPRELAALPTAVRDNGEVALRFSKGWLSALAAPIARRVTGAQADTAPAEGSGRLERRGLRPCAVSTVDGQTRRLSAVCPHLGGIVAWNDAESSWDCPLHGSRFAPDGTVLEGPATTALAPAAGD</sequence>
<dbReference type="Proteomes" id="UP001139157">
    <property type="component" value="Unassembled WGS sequence"/>
</dbReference>
<evidence type="ECO:0000256" key="2">
    <source>
        <dbReference type="ARBA" id="ARBA00022723"/>
    </source>
</evidence>
<dbReference type="GO" id="GO:0005737">
    <property type="term" value="C:cytoplasm"/>
    <property type="evidence" value="ECO:0007669"/>
    <property type="project" value="TreeGrafter"/>
</dbReference>
<dbReference type="GO" id="GO:0046872">
    <property type="term" value="F:metal ion binding"/>
    <property type="evidence" value="ECO:0007669"/>
    <property type="project" value="UniProtKB-KW"/>
</dbReference>
<gene>
    <name evidence="6" type="ORF">NDR86_01350</name>
</gene>
<feature type="domain" description="Rieske" evidence="5">
    <location>
        <begin position="418"/>
        <end position="505"/>
    </location>
</feature>
<dbReference type="PROSITE" id="PS51296">
    <property type="entry name" value="RIESKE"/>
    <property type="match status" value="1"/>
</dbReference>
<name>A0A9X2E201_9NOCA</name>
<dbReference type="InterPro" id="IPR017941">
    <property type="entry name" value="Rieske_2Fe-2S"/>
</dbReference>
<dbReference type="InterPro" id="IPR036922">
    <property type="entry name" value="Rieske_2Fe-2S_sf"/>
</dbReference>
<dbReference type="Gene3D" id="2.102.10.10">
    <property type="entry name" value="Rieske [2Fe-2S] iron-sulphur domain"/>
    <property type="match status" value="1"/>
</dbReference>
<dbReference type="Gene3D" id="3.30.9.10">
    <property type="entry name" value="D-Amino Acid Oxidase, subunit A, domain 2"/>
    <property type="match status" value="1"/>
</dbReference>
<dbReference type="RefSeq" id="WP_251908990.1">
    <property type="nucleotide sequence ID" value="NZ_JAMRXG010000001.1"/>
</dbReference>
<evidence type="ECO:0000259" key="5">
    <source>
        <dbReference type="PROSITE" id="PS51296"/>
    </source>
</evidence>
<dbReference type="InterPro" id="IPR006076">
    <property type="entry name" value="FAD-dep_OxRdtase"/>
</dbReference>
<keyword evidence="2" id="KW-0479">Metal-binding</keyword>
<dbReference type="SUPFAM" id="SSF50022">
    <property type="entry name" value="ISP domain"/>
    <property type="match status" value="1"/>
</dbReference>
<dbReference type="PRINTS" id="PR00420">
    <property type="entry name" value="RNGMNOXGNASE"/>
</dbReference>
<evidence type="ECO:0000256" key="3">
    <source>
        <dbReference type="ARBA" id="ARBA00023004"/>
    </source>
</evidence>
<dbReference type="AlphaFoldDB" id="A0A9X2E201"/>
<dbReference type="Pfam" id="PF00355">
    <property type="entry name" value="Rieske"/>
    <property type="match status" value="1"/>
</dbReference>
<dbReference type="PANTHER" id="PTHR13847:SF274">
    <property type="entry name" value="RIESKE 2FE-2S IRON-SULFUR PROTEIN YHFW-RELATED"/>
    <property type="match status" value="1"/>
</dbReference>
<dbReference type="SUPFAM" id="SSF51905">
    <property type="entry name" value="FAD/NAD(P)-binding domain"/>
    <property type="match status" value="1"/>
</dbReference>
<keyword evidence="4" id="KW-0411">Iron-sulfur</keyword>
<keyword evidence="7" id="KW-1185">Reference proteome</keyword>
<keyword evidence="3" id="KW-0408">Iron</keyword>
<protein>
    <submittedName>
        <fullName evidence="6">FAD-dependent oxidoreductase</fullName>
    </submittedName>
</protein>
<dbReference type="GO" id="GO:0004497">
    <property type="term" value="F:monooxygenase activity"/>
    <property type="evidence" value="ECO:0007669"/>
    <property type="project" value="UniProtKB-ARBA"/>
</dbReference>
<dbReference type="Gene3D" id="3.50.50.60">
    <property type="entry name" value="FAD/NAD(P)-binding domain"/>
    <property type="match status" value="1"/>
</dbReference>
<dbReference type="PANTHER" id="PTHR13847">
    <property type="entry name" value="SARCOSINE DEHYDROGENASE-RELATED"/>
    <property type="match status" value="1"/>
</dbReference>
<reference evidence="6" key="1">
    <citation type="submission" date="2022-06" db="EMBL/GenBank/DDBJ databases">
        <title>Novel species in genus nocardia.</title>
        <authorList>
            <person name="Li F."/>
        </authorList>
    </citation>
    <scope>NUCLEOTIDE SEQUENCE</scope>
    <source>
        <strain evidence="6">CDC141</strain>
    </source>
</reference>
<comment type="caution">
    <text evidence="6">The sequence shown here is derived from an EMBL/GenBank/DDBJ whole genome shotgun (WGS) entry which is preliminary data.</text>
</comment>
<dbReference type="InterPro" id="IPR036188">
    <property type="entry name" value="FAD/NAD-bd_sf"/>
</dbReference>
<accession>A0A9X2E201</accession>
<evidence type="ECO:0000313" key="7">
    <source>
        <dbReference type="Proteomes" id="UP001139157"/>
    </source>
</evidence>
<proteinExistence type="predicted"/>
<keyword evidence="1" id="KW-0001">2Fe-2S</keyword>
<dbReference type="Pfam" id="PF01266">
    <property type="entry name" value="DAO"/>
    <property type="match status" value="1"/>
</dbReference>
<organism evidence="6 7">
    <name type="scientific">Nocardia pulmonis</name>
    <dbReference type="NCBI Taxonomy" id="2951408"/>
    <lineage>
        <taxon>Bacteria</taxon>
        <taxon>Bacillati</taxon>
        <taxon>Actinomycetota</taxon>
        <taxon>Actinomycetes</taxon>
        <taxon>Mycobacteriales</taxon>
        <taxon>Nocardiaceae</taxon>
        <taxon>Nocardia</taxon>
    </lineage>
</organism>
<dbReference type="EMBL" id="JAMRXG010000001">
    <property type="protein sequence ID" value="MCM6772115.1"/>
    <property type="molecule type" value="Genomic_DNA"/>
</dbReference>
<evidence type="ECO:0000256" key="4">
    <source>
        <dbReference type="ARBA" id="ARBA00023014"/>
    </source>
</evidence>
<evidence type="ECO:0000313" key="6">
    <source>
        <dbReference type="EMBL" id="MCM6772115.1"/>
    </source>
</evidence>
<evidence type="ECO:0000256" key="1">
    <source>
        <dbReference type="ARBA" id="ARBA00022714"/>
    </source>
</evidence>
<dbReference type="GO" id="GO:0051537">
    <property type="term" value="F:2 iron, 2 sulfur cluster binding"/>
    <property type="evidence" value="ECO:0007669"/>
    <property type="project" value="UniProtKB-KW"/>
</dbReference>
<dbReference type="GO" id="GO:0016705">
    <property type="term" value="F:oxidoreductase activity, acting on paired donors, with incorporation or reduction of molecular oxygen"/>
    <property type="evidence" value="ECO:0007669"/>
    <property type="project" value="UniProtKB-ARBA"/>
</dbReference>